<name>A0A837DCJ7_9PSEU</name>
<sequence>MCRWCLVKTGDGYCSHLYSCLRRQKPTPDEVRMRAPLPRPNGSKPHRRSGVVGVGFPETNGPTRAYPSSDLSLLSQER</sequence>
<evidence type="ECO:0000313" key="3">
    <source>
        <dbReference type="Proteomes" id="UP000030848"/>
    </source>
</evidence>
<comment type="caution">
    <text evidence="2">The sequence shown here is derived from an EMBL/GenBank/DDBJ whole genome shotgun (WGS) entry which is preliminary data.</text>
</comment>
<gene>
    <name evidence="2" type="ORF">MINT15_15300</name>
</gene>
<dbReference type="Proteomes" id="UP000030848">
    <property type="component" value="Unassembled WGS sequence"/>
</dbReference>
<dbReference type="AlphaFoldDB" id="A0A837DCJ7"/>
<organism evidence="2 3">
    <name type="scientific">Saccharomonospora viridis</name>
    <dbReference type="NCBI Taxonomy" id="1852"/>
    <lineage>
        <taxon>Bacteria</taxon>
        <taxon>Bacillati</taxon>
        <taxon>Actinomycetota</taxon>
        <taxon>Actinomycetes</taxon>
        <taxon>Pseudonocardiales</taxon>
        <taxon>Pseudonocardiaceae</taxon>
        <taxon>Saccharomonospora</taxon>
    </lineage>
</organism>
<accession>A0A837DCJ7</accession>
<protein>
    <submittedName>
        <fullName evidence="2">Uncharacterized protein</fullName>
    </submittedName>
</protein>
<proteinExistence type="predicted"/>
<dbReference type="EMBL" id="JRZE01000003">
    <property type="protein sequence ID" value="KHF44648.1"/>
    <property type="molecule type" value="Genomic_DNA"/>
</dbReference>
<reference evidence="2 3" key="1">
    <citation type="submission" date="2014-10" db="EMBL/GenBank/DDBJ databases">
        <title>Genome sequence of Micropolyspora internatus JCM3315.</title>
        <authorList>
            <person name="Shin S.-K."/>
            <person name="Yi H."/>
        </authorList>
    </citation>
    <scope>NUCLEOTIDE SEQUENCE [LARGE SCALE GENOMIC DNA]</scope>
    <source>
        <strain evidence="2 3">JCM 3315</strain>
    </source>
</reference>
<feature type="region of interest" description="Disordered" evidence="1">
    <location>
        <begin position="27"/>
        <end position="78"/>
    </location>
</feature>
<evidence type="ECO:0000313" key="2">
    <source>
        <dbReference type="EMBL" id="KHF44648.1"/>
    </source>
</evidence>
<evidence type="ECO:0000256" key="1">
    <source>
        <dbReference type="SAM" id="MobiDB-lite"/>
    </source>
</evidence>
<feature type="compositionally biased region" description="Polar residues" evidence="1">
    <location>
        <begin position="69"/>
        <end position="78"/>
    </location>
</feature>